<evidence type="ECO:0000259" key="1">
    <source>
        <dbReference type="PROSITE" id="PS50943"/>
    </source>
</evidence>
<dbReference type="SUPFAM" id="SSF47413">
    <property type="entry name" value="lambda repressor-like DNA-binding domains"/>
    <property type="match status" value="1"/>
</dbReference>
<dbReference type="Gene3D" id="1.10.260.40">
    <property type="entry name" value="lambda repressor-like DNA-binding domains"/>
    <property type="match status" value="1"/>
</dbReference>
<protein>
    <submittedName>
        <fullName evidence="2">Helix-turn-helix protein</fullName>
    </submittedName>
</protein>
<proteinExistence type="predicted"/>
<dbReference type="AlphaFoldDB" id="A0A368VF94"/>
<dbReference type="OrthoDB" id="4285266at2"/>
<dbReference type="Pfam" id="PF19054">
    <property type="entry name" value="DUF5753"/>
    <property type="match status" value="1"/>
</dbReference>
<name>A0A368VF94_9ACTN</name>
<dbReference type="Proteomes" id="UP000253495">
    <property type="component" value="Unassembled WGS sequence"/>
</dbReference>
<dbReference type="GO" id="GO:0003677">
    <property type="term" value="F:DNA binding"/>
    <property type="evidence" value="ECO:0007669"/>
    <property type="project" value="InterPro"/>
</dbReference>
<evidence type="ECO:0000313" key="3">
    <source>
        <dbReference type="Proteomes" id="UP000253495"/>
    </source>
</evidence>
<organism evidence="2 3">
    <name type="scientific">Halopolyspora algeriensis</name>
    <dbReference type="NCBI Taxonomy" id="1500506"/>
    <lineage>
        <taxon>Bacteria</taxon>
        <taxon>Bacillati</taxon>
        <taxon>Actinomycetota</taxon>
        <taxon>Actinomycetes</taxon>
        <taxon>Actinomycetes incertae sedis</taxon>
        <taxon>Halopolyspora</taxon>
    </lineage>
</organism>
<comment type="caution">
    <text evidence="2">The sequence shown here is derived from an EMBL/GenBank/DDBJ whole genome shotgun (WGS) entry which is preliminary data.</text>
</comment>
<dbReference type="PROSITE" id="PS50943">
    <property type="entry name" value="HTH_CROC1"/>
    <property type="match status" value="1"/>
</dbReference>
<evidence type="ECO:0000313" key="2">
    <source>
        <dbReference type="EMBL" id="RCW39806.1"/>
    </source>
</evidence>
<sequence length="297" mass="32451">MSSSSAQLRRLGAELRRLRELSERTQTDVGMAIGRTHATLVNWERGKTKISKSDLACLLAELRAPAEVRKGLEQLRSETGRRHGQWSVFGLADWLRPLVSFEEDAVAISAFEPVVVPGLLQTREYARAIHVAGPYTTAPDDVDRWVEARMQRQLRLTDPLPLRFHAVVSESALRSAVGGPKIMCDQLRHLAEVAAAENITLQVLPASVGAHPGMASNLTVLHFADPETDPPLGYFDGPLGGYMIDDEGDVASMVNIFEDVRALALDEAASARLIAAILDEHHEKGSEHVRSVESGLA</sequence>
<accession>A0A368VF94</accession>
<dbReference type="InterPro" id="IPR001387">
    <property type="entry name" value="Cro/C1-type_HTH"/>
</dbReference>
<dbReference type="EMBL" id="QPJC01000014">
    <property type="protein sequence ID" value="RCW39806.1"/>
    <property type="molecule type" value="Genomic_DNA"/>
</dbReference>
<reference evidence="2 3" key="1">
    <citation type="submission" date="2018-07" db="EMBL/GenBank/DDBJ databases">
        <title>Genomic Encyclopedia of Type Strains, Phase III (KMG-III): the genomes of soil and plant-associated and newly described type strains.</title>
        <authorList>
            <person name="Whitman W."/>
        </authorList>
    </citation>
    <scope>NUCLEOTIDE SEQUENCE [LARGE SCALE GENOMIC DNA]</scope>
    <source>
        <strain evidence="2 3">CECT 8575</strain>
    </source>
</reference>
<keyword evidence="3" id="KW-1185">Reference proteome</keyword>
<gene>
    <name evidence="2" type="ORF">DFQ14_11470</name>
</gene>
<dbReference type="Pfam" id="PF13560">
    <property type="entry name" value="HTH_31"/>
    <property type="match status" value="1"/>
</dbReference>
<feature type="domain" description="HTH cro/C1-type" evidence="1">
    <location>
        <begin position="15"/>
        <end position="69"/>
    </location>
</feature>
<dbReference type="InterPro" id="IPR010982">
    <property type="entry name" value="Lambda_DNA-bd_dom_sf"/>
</dbReference>
<dbReference type="CDD" id="cd00093">
    <property type="entry name" value="HTH_XRE"/>
    <property type="match status" value="1"/>
</dbReference>
<dbReference type="InterPro" id="IPR043917">
    <property type="entry name" value="DUF5753"/>
</dbReference>